<evidence type="ECO:0000256" key="3">
    <source>
        <dbReference type="ARBA" id="ARBA00022722"/>
    </source>
</evidence>
<dbReference type="Pfam" id="PF21431">
    <property type="entry name" value="Col-Pyo_DNase"/>
    <property type="match status" value="1"/>
</dbReference>
<dbReference type="GO" id="GO:0019835">
    <property type="term" value="P:cytolysis"/>
    <property type="evidence" value="ECO:0007669"/>
    <property type="project" value="InterPro"/>
</dbReference>
<name>A0A208ZX29_YERIN</name>
<dbReference type="InterPro" id="IPR037146">
    <property type="entry name" value="Colicin/pyocin_DNase_dom_sf"/>
</dbReference>
<dbReference type="GO" id="GO:0005102">
    <property type="term" value="F:signaling receptor binding"/>
    <property type="evidence" value="ECO:0007669"/>
    <property type="project" value="InterPro"/>
</dbReference>
<keyword evidence="7" id="KW-0078">Bacteriocin</keyword>
<dbReference type="InterPro" id="IPR044925">
    <property type="entry name" value="His-Me_finger_sf"/>
</dbReference>
<feature type="domain" description="HNH nuclease" evidence="8">
    <location>
        <begin position="44"/>
        <end position="99"/>
    </location>
</feature>
<dbReference type="GO" id="GO:0016787">
    <property type="term" value="F:hydrolase activity"/>
    <property type="evidence" value="ECO:0007669"/>
    <property type="project" value="UniProtKB-KW"/>
</dbReference>
<reference evidence="9 10" key="1">
    <citation type="submission" date="2017-05" db="EMBL/GenBank/DDBJ databases">
        <title>Whole genome sequencing of Yersinia kristensenii.</title>
        <authorList>
            <person name="Campioni F."/>
        </authorList>
    </citation>
    <scope>NUCLEOTIDE SEQUENCE [LARGE SCALE GENOMIC DNA]</scope>
    <source>
        <strain evidence="9 10">CFSAN060536</strain>
    </source>
</reference>
<dbReference type="GO" id="GO:0004519">
    <property type="term" value="F:endonuclease activity"/>
    <property type="evidence" value="ECO:0007669"/>
    <property type="project" value="UniProtKB-KW"/>
</dbReference>
<evidence type="ECO:0000256" key="6">
    <source>
        <dbReference type="ARBA" id="ARBA00023022"/>
    </source>
</evidence>
<dbReference type="RefSeq" id="WP_074006655.1">
    <property type="nucleotide sequence ID" value="NZ_CBCPKE010000017.1"/>
</dbReference>
<dbReference type="EMBL" id="NHOI01000022">
    <property type="protein sequence ID" value="OVZ85062.1"/>
    <property type="molecule type" value="Genomic_DNA"/>
</dbReference>
<evidence type="ECO:0000259" key="8">
    <source>
        <dbReference type="SMART" id="SM00507"/>
    </source>
</evidence>
<dbReference type="Proteomes" id="UP000196440">
    <property type="component" value="Unassembled WGS sequence"/>
</dbReference>
<dbReference type="GO" id="GO:0031640">
    <property type="term" value="P:killing of cells of another organism"/>
    <property type="evidence" value="ECO:0007669"/>
    <property type="project" value="UniProtKB-KW"/>
</dbReference>
<keyword evidence="6" id="KW-0044">Antibiotic</keyword>
<keyword evidence="4 9" id="KW-0255">Endonuclease</keyword>
<dbReference type="InterPro" id="IPR003615">
    <property type="entry name" value="HNH_nuc"/>
</dbReference>
<evidence type="ECO:0000256" key="7">
    <source>
        <dbReference type="ARBA" id="ARBA00023048"/>
    </source>
</evidence>
<dbReference type="PRINTS" id="PR01300">
    <property type="entry name" value="PYOCINKILLER"/>
</dbReference>
<protein>
    <submittedName>
        <fullName evidence="9">HNH endonuclease</fullName>
    </submittedName>
</protein>
<dbReference type="AlphaFoldDB" id="A0A208ZX29"/>
<dbReference type="SUPFAM" id="SSF54060">
    <property type="entry name" value="His-Me finger endonucleases"/>
    <property type="match status" value="1"/>
</dbReference>
<sequence length="108" mass="12453">MGAPIPAQIADKLRGRKFSSFDRFREAFWQEVANDPELSGQFSPLNQNRMKRGYAPYPIPTEQVGGREKFELHHIKFIRDDGAVYDIENIRVMTPKRHVNIHSKNGGE</sequence>
<gene>
    <name evidence="9" type="ORF">CBW57_14810</name>
</gene>
<comment type="caution">
    <text evidence="9">The sequence shown here is derived from an EMBL/GenBank/DDBJ whole genome shotgun (WGS) entry which is preliminary data.</text>
</comment>
<dbReference type="Gene3D" id="3.90.540.10">
    <property type="entry name" value="Colicin/pyocin, DNase domain"/>
    <property type="match status" value="1"/>
</dbReference>
<organism evidence="9 10">
    <name type="scientific">Yersinia intermedia</name>
    <dbReference type="NCBI Taxonomy" id="631"/>
    <lineage>
        <taxon>Bacteria</taxon>
        <taxon>Pseudomonadati</taxon>
        <taxon>Pseudomonadota</taxon>
        <taxon>Gammaproteobacteria</taxon>
        <taxon>Enterobacterales</taxon>
        <taxon>Yersiniaceae</taxon>
        <taxon>Yersinia</taxon>
    </lineage>
</organism>
<dbReference type="CDD" id="cd00085">
    <property type="entry name" value="HNHc"/>
    <property type="match status" value="1"/>
</dbReference>
<accession>A0A208ZX29</accession>
<dbReference type="GO" id="GO:0042742">
    <property type="term" value="P:defense response to bacterium"/>
    <property type="evidence" value="ECO:0007669"/>
    <property type="project" value="UniProtKB-KW"/>
</dbReference>
<evidence type="ECO:0000256" key="2">
    <source>
        <dbReference type="ARBA" id="ARBA00022529"/>
    </source>
</evidence>
<keyword evidence="5" id="KW-0378">Hydrolase</keyword>
<evidence type="ECO:0000256" key="4">
    <source>
        <dbReference type="ARBA" id="ARBA00022759"/>
    </source>
</evidence>
<dbReference type="InterPro" id="IPR003060">
    <property type="entry name" value="Pyocin_killer"/>
</dbReference>
<dbReference type="SMART" id="SM00507">
    <property type="entry name" value="HNHc"/>
    <property type="match status" value="1"/>
</dbReference>
<proteinExistence type="inferred from homology"/>
<comment type="similarity">
    <text evidence="1">Belongs to the colicin/pyosin nuclease family.</text>
</comment>
<keyword evidence="2" id="KW-0929">Antimicrobial</keyword>
<evidence type="ECO:0000256" key="5">
    <source>
        <dbReference type="ARBA" id="ARBA00022801"/>
    </source>
</evidence>
<evidence type="ECO:0000313" key="9">
    <source>
        <dbReference type="EMBL" id="OVZ85062.1"/>
    </source>
</evidence>
<evidence type="ECO:0000256" key="1">
    <source>
        <dbReference type="ARBA" id="ARBA00006811"/>
    </source>
</evidence>
<evidence type="ECO:0000313" key="10">
    <source>
        <dbReference type="Proteomes" id="UP000196440"/>
    </source>
</evidence>
<keyword evidence="3" id="KW-0540">Nuclease</keyword>